<reference evidence="1" key="2">
    <citation type="journal article" date="2015" name="Fish Shellfish Immunol.">
        <title>Early steps in the European eel (Anguilla anguilla)-Vibrio vulnificus interaction in the gills: Role of the RtxA13 toxin.</title>
        <authorList>
            <person name="Callol A."/>
            <person name="Pajuelo D."/>
            <person name="Ebbesson L."/>
            <person name="Teles M."/>
            <person name="MacKenzie S."/>
            <person name="Amaro C."/>
        </authorList>
    </citation>
    <scope>NUCLEOTIDE SEQUENCE</scope>
</reference>
<evidence type="ECO:0000313" key="1">
    <source>
        <dbReference type="EMBL" id="JAH72186.1"/>
    </source>
</evidence>
<reference evidence="1" key="1">
    <citation type="submission" date="2014-11" db="EMBL/GenBank/DDBJ databases">
        <authorList>
            <person name="Amaro Gonzalez C."/>
        </authorList>
    </citation>
    <scope>NUCLEOTIDE SEQUENCE</scope>
</reference>
<dbReference type="AlphaFoldDB" id="A0A0E9V2F9"/>
<accession>A0A0E9V2F9</accession>
<protein>
    <submittedName>
        <fullName evidence="1">Uncharacterized protein</fullName>
    </submittedName>
</protein>
<proteinExistence type="predicted"/>
<name>A0A0E9V2F9_ANGAN</name>
<organism evidence="1">
    <name type="scientific">Anguilla anguilla</name>
    <name type="common">European freshwater eel</name>
    <name type="synonym">Muraena anguilla</name>
    <dbReference type="NCBI Taxonomy" id="7936"/>
    <lineage>
        <taxon>Eukaryota</taxon>
        <taxon>Metazoa</taxon>
        <taxon>Chordata</taxon>
        <taxon>Craniata</taxon>
        <taxon>Vertebrata</taxon>
        <taxon>Euteleostomi</taxon>
        <taxon>Actinopterygii</taxon>
        <taxon>Neopterygii</taxon>
        <taxon>Teleostei</taxon>
        <taxon>Anguilliformes</taxon>
        <taxon>Anguillidae</taxon>
        <taxon>Anguilla</taxon>
    </lineage>
</organism>
<sequence>MTRCFKKHILVTIATFLFRQFKKIYLPTKAMFLFID</sequence>
<dbReference type="EMBL" id="GBXM01036391">
    <property type="protein sequence ID" value="JAH72186.1"/>
    <property type="molecule type" value="Transcribed_RNA"/>
</dbReference>